<protein>
    <submittedName>
        <fullName evidence="2">Uncharacterized protein</fullName>
    </submittedName>
</protein>
<keyword evidence="1" id="KW-1185">Reference proteome</keyword>
<evidence type="ECO:0000313" key="2">
    <source>
        <dbReference type="WBParaSite" id="ACRNAN_scaffold8198.g16533.t1"/>
    </source>
</evidence>
<organism evidence="1 2">
    <name type="scientific">Acrobeloides nanus</name>
    <dbReference type="NCBI Taxonomy" id="290746"/>
    <lineage>
        <taxon>Eukaryota</taxon>
        <taxon>Metazoa</taxon>
        <taxon>Ecdysozoa</taxon>
        <taxon>Nematoda</taxon>
        <taxon>Chromadorea</taxon>
        <taxon>Rhabditida</taxon>
        <taxon>Tylenchina</taxon>
        <taxon>Cephalobomorpha</taxon>
        <taxon>Cephaloboidea</taxon>
        <taxon>Cephalobidae</taxon>
        <taxon>Acrobeloides</taxon>
    </lineage>
</organism>
<reference evidence="2" key="1">
    <citation type="submission" date="2022-11" db="UniProtKB">
        <authorList>
            <consortium name="WormBaseParasite"/>
        </authorList>
    </citation>
    <scope>IDENTIFICATION</scope>
</reference>
<evidence type="ECO:0000313" key="1">
    <source>
        <dbReference type="Proteomes" id="UP000887540"/>
    </source>
</evidence>
<dbReference type="Proteomes" id="UP000887540">
    <property type="component" value="Unplaced"/>
</dbReference>
<name>A0A914EIS1_9BILA</name>
<proteinExistence type="predicted"/>
<dbReference type="WBParaSite" id="ACRNAN_scaffold8198.g16533.t1">
    <property type="protein sequence ID" value="ACRNAN_scaffold8198.g16533.t1"/>
    <property type="gene ID" value="ACRNAN_scaffold8198.g16533"/>
</dbReference>
<dbReference type="AlphaFoldDB" id="A0A914EIS1"/>
<sequence length="79" mass="8971">MTLEIVRQILTQHLIKEVVVIFHPVVEVTKKVTKVEGVDGAIPQFIEWTVPQPNTSPTGHFPTEQLIDHGQFIDQKCLQ</sequence>
<accession>A0A914EIS1</accession>